<evidence type="ECO:0000313" key="2">
    <source>
        <dbReference type="EMBL" id="JAH57722.1"/>
    </source>
</evidence>
<evidence type="ECO:0000256" key="1">
    <source>
        <dbReference type="SAM" id="SignalP"/>
    </source>
</evidence>
<protein>
    <submittedName>
        <fullName evidence="2">Uncharacterized protein</fullName>
    </submittedName>
</protein>
<accession>A0A0E9TW90</accession>
<proteinExistence type="predicted"/>
<sequence>MTSMGHSSHPILFFCLLTRVFNTLSLEHPKGICLSTWPDKRFYTLFYTALC</sequence>
<feature type="chain" id="PRO_5007401530" evidence="1">
    <location>
        <begin position="26"/>
        <end position="51"/>
    </location>
</feature>
<dbReference type="EMBL" id="GBXM01052485">
    <property type="protein sequence ID" value="JAH56092.1"/>
    <property type="molecule type" value="Transcribed_RNA"/>
</dbReference>
<dbReference type="EMBL" id="GBXM01055495">
    <property type="protein sequence ID" value="JAH53082.1"/>
    <property type="molecule type" value="Transcribed_RNA"/>
</dbReference>
<dbReference type="AlphaFoldDB" id="A0A0E9TW90"/>
<dbReference type="EMBL" id="GBXM01054183">
    <property type="protein sequence ID" value="JAH54394.1"/>
    <property type="molecule type" value="Transcribed_RNA"/>
</dbReference>
<dbReference type="EMBL" id="GBXM01050855">
    <property type="protein sequence ID" value="JAH57722.1"/>
    <property type="molecule type" value="Transcribed_RNA"/>
</dbReference>
<reference evidence="2" key="1">
    <citation type="submission" date="2014-11" db="EMBL/GenBank/DDBJ databases">
        <authorList>
            <person name="Amaro Gonzalez C."/>
        </authorList>
    </citation>
    <scope>NUCLEOTIDE SEQUENCE</scope>
</reference>
<feature type="signal peptide" evidence="1">
    <location>
        <begin position="1"/>
        <end position="25"/>
    </location>
</feature>
<name>A0A0E9TW90_ANGAN</name>
<keyword evidence="1" id="KW-0732">Signal</keyword>
<reference evidence="2" key="2">
    <citation type="journal article" date="2015" name="Fish Shellfish Immunol.">
        <title>Early steps in the European eel (Anguilla anguilla)-Vibrio vulnificus interaction in the gills: Role of the RtxA13 toxin.</title>
        <authorList>
            <person name="Callol A."/>
            <person name="Pajuelo D."/>
            <person name="Ebbesson L."/>
            <person name="Teles M."/>
            <person name="MacKenzie S."/>
            <person name="Amaro C."/>
        </authorList>
    </citation>
    <scope>NUCLEOTIDE SEQUENCE</scope>
</reference>
<organism evidence="2">
    <name type="scientific">Anguilla anguilla</name>
    <name type="common">European freshwater eel</name>
    <name type="synonym">Muraena anguilla</name>
    <dbReference type="NCBI Taxonomy" id="7936"/>
    <lineage>
        <taxon>Eukaryota</taxon>
        <taxon>Metazoa</taxon>
        <taxon>Chordata</taxon>
        <taxon>Craniata</taxon>
        <taxon>Vertebrata</taxon>
        <taxon>Euteleostomi</taxon>
        <taxon>Actinopterygii</taxon>
        <taxon>Neopterygii</taxon>
        <taxon>Teleostei</taxon>
        <taxon>Anguilliformes</taxon>
        <taxon>Anguillidae</taxon>
        <taxon>Anguilla</taxon>
    </lineage>
</organism>